<feature type="compositionally biased region" description="Polar residues" evidence="1">
    <location>
        <begin position="127"/>
        <end position="138"/>
    </location>
</feature>
<reference evidence="2" key="1">
    <citation type="journal article" date="2023" name="Science">
        <title>Elucidation of the pathway for biosynthesis of saponin adjuvants from the soapbark tree.</title>
        <authorList>
            <person name="Reed J."/>
            <person name="Orme A."/>
            <person name="El-Demerdash A."/>
            <person name="Owen C."/>
            <person name="Martin L.B.B."/>
            <person name="Misra R.C."/>
            <person name="Kikuchi S."/>
            <person name="Rejzek M."/>
            <person name="Martin A.C."/>
            <person name="Harkess A."/>
            <person name="Leebens-Mack J."/>
            <person name="Louveau T."/>
            <person name="Stephenson M.J."/>
            <person name="Osbourn A."/>
        </authorList>
    </citation>
    <scope>NUCLEOTIDE SEQUENCE</scope>
    <source>
        <strain evidence="2">S10</strain>
    </source>
</reference>
<accession>A0AAD7PF53</accession>
<dbReference type="AlphaFoldDB" id="A0AAD7PF53"/>
<feature type="compositionally biased region" description="Low complexity" evidence="1">
    <location>
        <begin position="165"/>
        <end position="184"/>
    </location>
</feature>
<dbReference type="EMBL" id="JARAOO010000010">
    <property type="protein sequence ID" value="KAJ7953321.1"/>
    <property type="molecule type" value="Genomic_DNA"/>
</dbReference>
<evidence type="ECO:0000313" key="2">
    <source>
        <dbReference type="EMBL" id="KAJ7953321.1"/>
    </source>
</evidence>
<keyword evidence="3" id="KW-1185">Reference proteome</keyword>
<organism evidence="2 3">
    <name type="scientific">Quillaja saponaria</name>
    <name type="common">Soap bark tree</name>
    <dbReference type="NCBI Taxonomy" id="32244"/>
    <lineage>
        <taxon>Eukaryota</taxon>
        <taxon>Viridiplantae</taxon>
        <taxon>Streptophyta</taxon>
        <taxon>Embryophyta</taxon>
        <taxon>Tracheophyta</taxon>
        <taxon>Spermatophyta</taxon>
        <taxon>Magnoliopsida</taxon>
        <taxon>eudicotyledons</taxon>
        <taxon>Gunneridae</taxon>
        <taxon>Pentapetalae</taxon>
        <taxon>rosids</taxon>
        <taxon>fabids</taxon>
        <taxon>Fabales</taxon>
        <taxon>Quillajaceae</taxon>
        <taxon>Quillaja</taxon>
    </lineage>
</organism>
<sequence>MDGFSDLSDTEDSAVEEIIAQAQDLCVLEQVSAINCSGFTDSVLPTELESRFRKLKSFPVTKKKHRASAPLPYTGGNDNINSKTHLDNSFKGKAESNSLSDEEIPSFSHSKWNRGEKMCFDHKSRSGCVSSPSDSLNFSKKKANFSPVKENSDGKKAVKAKSKHGSVSLPSGSSISSGDTSSTSYFKQKPDEKSRAKLKSFQSFSSPLSSSNSPSPPRNAGCFWCSPKKVSKKKSKENWDMGIGLDWDKNDELVSDLGSFSTKERQKMLKKAMKDEEKISREAEKIVKWAKQASCKNECFRY</sequence>
<dbReference type="PANTHER" id="PTHR35692:SF1">
    <property type="entry name" value="F26F24.11"/>
    <property type="match status" value="1"/>
</dbReference>
<gene>
    <name evidence="2" type="ORF">O6P43_025042</name>
</gene>
<name>A0AAD7PF53_QUISA</name>
<feature type="region of interest" description="Disordered" evidence="1">
    <location>
        <begin position="67"/>
        <end position="107"/>
    </location>
</feature>
<dbReference type="KEGG" id="qsa:O6P43_025042"/>
<dbReference type="PANTHER" id="PTHR35692">
    <property type="entry name" value="F26F24.11"/>
    <property type="match status" value="1"/>
</dbReference>
<comment type="caution">
    <text evidence="2">The sequence shown here is derived from an EMBL/GenBank/DDBJ whole genome shotgun (WGS) entry which is preliminary data.</text>
</comment>
<feature type="region of interest" description="Disordered" evidence="1">
    <location>
        <begin position="127"/>
        <end position="220"/>
    </location>
</feature>
<feature type="compositionally biased region" description="Low complexity" evidence="1">
    <location>
        <begin position="200"/>
        <end position="213"/>
    </location>
</feature>
<evidence type="ECO:0000256" key="1">
    <source>
        <dbReference type="SAM" id="MobiDB-lite"/>
    </source>
</evidence>
<protein>
    <submittedName>
        <fullName evidence="2">Vitellogenin-2 protein</fullName>
    </submittedName>
</protein>
<dbReference type="Proteomes" id="UP001163823">
    <property type="component" value="Chromosome 10"/>
</dbReference>
<evidence type="ECO:0000313" key="3">
    <source>
        <dbReference type="Proteomes" id="UP001163823"/>
    </source>
</evidence>
<proteinExistence type="predicted"/>
<feature type="compositionally biased region" description="Basic and acidic residues" evidence="1">
    <location>
        <begin position="84"/>
        <end position="94"/>
    </location>
</feature>